<proteinExistence type="predicted"/>
<name>A0A6I3M7G5_9MICO</name>
<gene>
    <name evidence="1" type="ORF">GJ743_12940</name>
</gene>
<dbReference type="AlphaFoldDB" id="A0A6I3M7G5"/>
<reference evidence="1 2" key="1">
    <citation type="submission" date="2019-11" db="EMBL/GenBank/DDBJ databases">
        <title>Agromyces kandeliae sp. nov., isolated from mangrove soil.</title>
        <authorList>
            <person name="Wang R."/>
        </authorList>
    </citation>
    <scope>NUCLEOTIDE SEQUENCE [LARGE SCALE GENOMIC DNA]</scope>
    <source>
        <strain evidence="1 2">JCM 11433</strain>
    </source>
</reference>
<comment type="caution">
    <text evidence="1">The sequence shown here is derived from an EMBL/GenBank/DDBJ whole genome shotgun (WGS) entry which is preliminary data.</text>
</comment>
<sequence length="56" mass="6476">MERNTFGVDFRADDPFSVACFPYAQHFLTTSYPRSTPIRDRWSLERAVRSHAAQAV</sequence>
<evidence type="ECO:0000313" key="1">
    <source>
        <dbReference type="EMBL" id="MTH69274.1"/>
    </source>
</evidence>
<dbReference type="EMBL" id="WMLB01000025">
    <property type="protein sequence ID" value="MTH69274.1"/>
    <property type="molecule type" value="Genomic_DNA"/>
</dbReference>
<organism evidence="1 2">
    <name type="scientific">Agromyces bracchium</name>
    <dbReference type="NCBI Taxonomy" id="88376"/>
    <lineage>
        <taxon>Bacteria</taxon>
        <taxon>Bacillati</taxon>
        <taxon>Actinomycetota</taxon>
        <taxon>Actinomycetes</taxon>
        <taxon>Micrococcales</taxon>
        <taxon>Microbacteriaceae</taxon>
        <taxon>Agromyces</taxon>
    </lineage>
</organism>
<protein>
    <submittedName>
        <fullName evidence="1">Uncharacterized protein</fullName>
    </submittedName>
</protein>
<accession>A0A6I3M7G5</accession>
<keyword evidence="2" id="KW-1185">Reference proteome</keyword>
<evidence type="ECO:0000313" key="2">
    <source>
        <dbReference type="Proteomes" id="UP000433071"/>
    </source>
</evidence>
<dbReference type="Proteomes" id="UP000433071">
    <property type="component" value="Unassembled WGS sequence"/>
</dbReference>